<dbReference type="EMBL" id="NKXS01006099">
    <property type="protein sequence ID" value="PIN02039.1"/>
    <property type="molecule type" value="Genomic_DNA"/>
</dbReference>
<accession>A0A2G9G9S7</accession>
<dbReference type="OrthoDB" id="298344at2759"/>
<sequence>MTRKGEKPTGVFHKKAKATDQKEPKNSRSEVLAADYSIKDLVGNSANDNKEEEKEEEEDDILLQAGIELRSVSGIGVRSEDVGNALQFLEFCFVFEEILELEKGEPENVLQDIIHGETARPALTTRFHIRLLSLLQESTTLSPSDGENLWFQRLKKCFSKTQSLLKSSEVHSLLRAADYDSLNASEKLRVLILLCDEVLGTEKIRNWIENENNELLKRVKEAKRKAHTARGKEKSLKQKMKEDVKKAIIAKDGAPLSISEHEAIVSDIRSEAAQAHAEVLEAEDILTKRKKTRNALRIEPLFTEHCGKVYWKLNSSEQSYVLQQNIGKGDTLTLDEKWYALDASSIEMIEKHISSRGKKSRKPRAPEASSSQPRTESGSA</sequence>
<feature type="region of interest" description="Disordered" evidence="2">
    <location>
        <begin position="1"/>
        <end position="30"/>
    </location>
</feature>
<dbReference type="GO" id="GO:0005634">
    <property type="term" value="C:nucleus"/>
    <property type="evidence" value="ECO:0007669"/>
    <property type="project" value="TreeGrafter"/>
</dbReference>
<dbReference type="STRING" id="429701.A0A2G9G9S7"/>
<keyword evidence="4" id="KW-1185">Reference proteome</keyword>
<feature type="compositionally biased region" description="Polar residues" evidence="2">
    <location>
        <begin position="368"/>
        <end position="380"/>
    </location>
</feature>
<feature type="compositionally biased region" description="Basic residues" evidence="2">
    <location>
        <begin position="354"/>
        <end position="363"/>
    </location>
</feature>
<dbReference type="EC" id="2.7.4.3" evidence="3"/>
<gene>
    <name evidence="3" type="ORF">CDL12_25449</name>
</gene>
<dbReference type="PANTHER" id="PTHR31169">
    <property type="entry name" value="OS05G0300700 PROTEIN"/>
    <property type="match status" value="1"/>
</dbReference>
<feature type="coiled-coil region" evidence="1">
    <location>
        <begin position="205"/>
        <end position="239"/>
    </location>
</feature>
<protein>
    <submittedName>
        <fullName evidence="3">Adenylate kinase</fullName>
        <ecNumber evidence="3">2.7.4.3</ecNumber>
    </submittedName>
</protein>
<keyword evidence="3" id="KW-0808">Transferase</keyword>
<feature type="region of interest" description="Disordered" evidence="2">
    <location>
        <begin position="352"/>
        <end position="380"/>
    </location>
</feature>
<feature type="compositionally biased region" description="Basic and acidic residues" evidence="2">
    <location>
        <begin position="17"/>
        <end position="28"/>
    </location>
</feature>
<keyword evidence="3" id="KW-0418">Kinase</keyword>
<dbReference type="PANTHER" id="PTHR31169:SF8">
    <property type="entry name" value="ZINC-FINGER DOMAIN OF MONOAMINE-OXIDASE A REPRESSOR R1 PROTEIN"/>
    <property type="match status" value="1"/>
</dbReference>
<dbReference type="AlphaFoldDB" id="A0A2G9G9S7"/>
<evidence type="ECO:0000256" key="1">
    <source>
        <dbReference type="SAM" id="Coils"/>
    </source>
</evidence>
<name>A0A2G9G9S7_9LAMI</name>
<keyword evidence="1" id="KW-0175">Coiled coil</keyword>
<dbReference type="Proteomes" id="UP000231279">
    <property type="component" value="Unassembled WGS sequence"/>
</dbReference>
<comment type="caution">
    <text evidence="3">The sequence shown here is derived from an EMBL/GenBank/DDBJ whole genome shotgun (WGS) entry which is preliminary data.</text>
</comment>
<evidence type="ECO:0000313" key="3">
    <source>
        <dbReference type="EMBL" id="PIN02039.1"/>
    </source>
</evidence>
<dbReference type="InterPro" id="IPR040221">
    <property type="entry name" value="CDCA7/CDA7L"/>
</dbReference>
<dbReference type="GO" id="GO:0006355">
    <property type="term" value="P:regulation of DNA-templated transcription"/>
    <property type="evidence" value="ECO:0007669"/>
    <property type="project" value="InterPro"/>
</dbReference>
<organism evidence="3 4">
    <name type="scientific">Handroanthus impetiginosus</name>
    <dbReference type="NCBI Taxonomy" id="429701"/>
    <lineage>
        <taxon>Eukaryota</taxon>
        <taxon>Viridiplantae</taxon>
        <taxon>Streptophyta</taxon>
        <taxon>Embryophyta</taxon>
        <taxon>Tracheophyta</taxon>
        <taxon>Spermatophyta</taxon>
        <taxon>Magnoliopsida</taxon>
        <taxon>eudicotyledons</taxon>
        <taxon>Gunneridae</taxon>
        <taxon>Pentapetalae</taxon>
        <taxon>asterids</taxon>
        <taxon>lamiids</taxon>
        <taxon>Lamiales</taxon>
        <taxon>Bignoniaceae</taxon>
        <taxon>Crescentiina</taxon>
        <taxon>Tabebuia alliance</taxon>
        <taxon>Handroanthus</taxon>
    </lineage>
</organism>
<dbReference type="GO" id="GO:0004017">
    <property type="term" value="F:AMP kinase activity"/>
    <property type="evidence" value="ECO:0007669"/>
    <property type="project" value="UniProtKB-EC"/>
</dbReference>
<reference evidence="4" key="1">
    <citation type="journal article" date="2018" name="Gigascience">
        <title>Genome assembly of the Pink Ipe (Handroanthus impetiginosus, Bignoniaceae), a highly valued, ecologically keystone Neotropical timber forest tree.</title>
        <authorList>
            <person name="Silva-Junior O.B."/>
            <person name="Grattapaglia D."/>
            <person name="Novaes E."/>
            <person name="Collevatti R.G."/>
        </authorList>
    </citation>
    <scope>NUCLEOTIDE SEQUENCE [LARGE SCALE GENOMIC DNA]</scope>
    <source>
        <strain evidence="4">cv. UFG-1</strain>
    </source>
</reference>
<evidence type="ECO:0000313" key="4">
    <source>
        <dbReference type="Proteomes" id="UP000231279"/>
    </source>
</evidence>
<evidence type="ECO:0000256" key="2">
    <source>
        <dbReference type="SAM" id="MobiDB-lite"/>
    </source>
</evidence>
<proteinExistence type="predicted"/>